<gene>
    <name evidence="2" type="ORF">J2S57_005221</name>
</gene>
<reference evidence="2 3" key="1">
    <citation type="submission" date="2023-07" db="EMBL/GenBank/DDBJ databases">
        <title>Sequencing the genomes of 1000 actinobacteria strains.</title>
        <authorList>
            <person name="Klenk H.-P."/>
        </authorList>
    </citation>
    <scope>NUCLEOTIDE SEQUENCE [LARGE SCALE GENOMIC DNA]</scope>
    <source>
        <strain evidence="2 3">DSM 44388</strain>
    </source>
</reference>
<dbReference type="Gene3D" id="3.30.1380.10">
    <property type="match status" value="1"/>
</dbReference>
<accession>A0ABT9PAE3</accession>
<dbReference type="RefSeq" id="WP_307247682.1">
    <property type="nucleotide sequence ID" value="NZ_JAUSQZ010000001.1"/>
</dbReference>
<keyword evidence="3" id="KW-1185">Reference proteome</keyword>
<protein>
    <recommendedName>
        <fullName evidence="1">Peptidase M15C domain-containing protein</fullName>
    </recommendedName>
</protein>
<comment type="caution">
    <text evidence="2">The sequence shown here is derived from an EMBL/GenBank/DDBJ whole genome shotgun (WGS) entry which is preliminary data.</text>
</comment>
<evidence type="ECO:0000259" key="1">
    <source>
        <dbReference type="Pfam" id="PF13539"/>
    </source>
</evidence>
<dbReference type="EMBL" id="JAUSQZ010000001">
    <property type="protein sequence ID" value="MDP9829472.1"/>
    <property type="molecule type" value="Genomic_DNA"/>
</dbReference>
<dbReference type="Pfam" id="PF13539">
    <property type="entry name" value="Peptidase_M15_4"/>
    <property type="match status" value="1"/>
</dbReference>
<dbReference type="Proteomes" id="UP001235712">
    <property type="component" value="Unassembled WGS sequence"/>
</dbReference>
<dbReference type="SUPFAM" id="SSF55166">
    <property type="entry name" value="Hedgehog/DD-peptidase"/>
    <property type="match status" value="1"/>
</dbReference>
<proteinExistence type="predicted"/>
<organism evidence="2 3">
    <name type="scientific">Kineosporia succinea</name>
    <dbReference type="NCBI Taxonomy" id="84632"/>
    <lineage>
        <taxon>Bacteria</taxon>
        <taxon>Bacillati</taxon>
        <taxon>Actinomycetota</taxon>
        <taxon>Actinomycetes</taxon>
        <taxon>Kineosporiales</taxon>
        <taxon>Kineosporiaceae</taxon>
        <taxon>Kineosporia</taxon>
    </lineage>
</organism>
<evidence type="ECO:0000313" key="2">
    <source>
        <dbReference type="EMBL" id="MDP9829472.1"/>
    </source>
</evidence>
<feature type="domain" description="Peptidase M15C" evidence="1">
    <location>
        <begin position="68"/>
        <end position="138"/>
    </location>
</feature>
<dbReference type="InterPro" id="IPR009045">
    <property type="entry name" value="Zn_M74/Hedgehog-like"/>
</dbReference>
<evidence type="ECO:0000313" key="3">
    <source>
        <dbReference type="Proteomes" id="UP001235712"/>
    </source>
</evidence>
<name>A0ABT9PAE3_9ACTN</name>
<sequence>MATSYNGWTVRDRGQLIWFTAAGGSFAAANRDVAVIGEYLITRFDREVEKVHGPVLDDWSYAVRNVRGSTTSISCHASATAWDLNALRHVRGKRGTFTAKQVRALRRILADITDDRGDRVIRWGGDFSTVVDDMHFEVVAGERSVRQAADKIRRLTQEDDVTPEDRKAIAEQSAKLVLAGIRDMLLTDRMVPNQKVNDDDAPARDMTIVGALSNVELNQDQQIQNDGARHKLVTAGINDIKAALAKATGNPPGAKQ</sequence>
<dbReference type="InterPro" id="IPR039561">
    <property type="entry name" value="Peptidase_M15C"/>
</dbReference>